<keyword evidence="1" id="KW-0472">Membrane</keyword>
<protein>
    <recommendedName>
        <fullName evidence="4">ZIP Zinc transporter</fullName>
    </recommendedName>
</protein>
<proteinExistence type="predicted"/>
<organism evidence="2 3">
    <name type="scientific">Halorientalis pallida</name>
    <dbReference type="NCBI Taxonomy" id="2479928"/>
    <lineage>
        <taxon>Archaea</taxon>
        <taxon>Methanobacteriati</taxon>
        <taxon>Methanobacteriota</taxon>
        <taxon>Stenosarchaea group</taxon>
        <taxon>Halobacteria</taxon>
        <taxon>Halobacteriales</taxon>
        <taxon>Haloarculaceae</taxon>
        <taxon>Halorientalis</taxon>
    </lineage>
</organism>
<feature type="transmembrane region" description="Helical" evidence="1">
    <location>
        <begin position="86"/>
        <end position="106"/>
    </location>
</feature>
<reference evidence="2 3" key="1">
    <citation type="submission" date="2019-01" db="EMBL/GenBank/DDBJ databases">
        <title>Halorientalis sp. F13-25 a new haloarchaeum isolated from hypersaline water.</title>
        <authorList>
            <person name="Ana D.-V."/>
            <person name="Cristina S.-P."/>
            <person name="Antonio V."/>
        </authorList>
    </citation>
    <scope>NUCLEOTIDE SEQUENCE [LARGE SCALE GENOMIC DNA]</scope>
    <source>
        <strain evidence="2 3">F13-25</strain>
    </source>
</reference>
<feature type="transmembrane region" description="Helical" evidence="1">
    <location>
        <begin position="232"/>
        <end position="248"/>
    </location>
</feature>
<comment type="caution">
    <text evidence="2">The sequence shown here is derived from an EMBL/GenBank/DDBJ whole genome shotgun (WGS) entry which is preliminary data.</text>
</comment>
<dbReference type="EMBL" id="RDFA01000001">
    <property type="protein sequence ID" value="RXK51427.1"/>
    <property type="molecule type" value="Genomic_DNA"/>
</dbReference>
<feature type="transmembrane region" description="Helical" evidence="1">
    <location>
        <begin position="118"/>
        <end position="137"/>
    </location>
</feature>
<feature type="transmembrane region" description="Helical" evidence="1">
    <location>
        <begin position="46"/>
        <end position="66"/>
    </location>
</feature>
<sequence length="249" mass="25919">MLAVTAASLSGGPDPRLAAPLVVVLALAHALGGRGEVAAATSVRHWLSAGGGAAVAYVFVLVLPEVSDVALVVGERLGEAFLAEQLAYLVVLTGFVAFYGVEVTVAHRCGGDAESSAIVYRAHLAVFTVYSALVGYLLFHQERPGPANYVFYTVAMGLHFVVTDEGFHRHHGDAFDHRGRYLLVAGTLVGGVVGALTEIGPLHLALVFAFVAGSVVLNVLKEELPEAGQSRFLAFLGGAAVYAALVLLV</sequence>
<evidence type="ECO:0008006" key="4">
    <source>
        <dbReference type="Google" id="ProtNLM"/>
    </source>
</evidence>
<name>A0A498L047_9EURY</name>
<dbReference type="RefSeq" id="WP_129067292.1">
    <property type="nucleotide sequence ID" value="NZ_RDFA01000001.1"/>
</dbReference>
<keyword evidence="3" id="KW-1185">Reference proteome</keyword>
<evidence type="ECO:0000313" key="3">
    <source>
        <dbReference type="Proteomes" id="UP000289691"/>
    </source>
</evidence>
<evidence type="ECO:0000313" key="2">
    <source>
        <dbReference type="EMBL" id="RXK51427.1"/>
    </source>
</evidence>
<keyword evidence="1" id="KW-0812">Transmembrane</keyword>
<dbReference type="OrthoDB" id="306050at2157"/>
<evidence type="ECO:0000256" key="1">
    <source>
        <dbReference type="SAM" id="Phobius"/>
    </source>
</evidence>
<feature type="transmembrane region" description="Helical" evidence="1">
    <location>
        <begin position="17"/>
        <end position="34"/>
    </location>
</feature>
<dbReference type="AlphaFoldDB" id="A0A498L047"/>
<accession>A0A498L047</accession>
<dbReference type="Proteomes" id="UP000289691">
    <property type="component" value="Unassembled WGS sequence"/>
</dbReference>
<feature type="transmembrane region" description="Helical" evidence="1">
    <location>
        <begin position="149"/>
        <end position="167"/>
    </location>
</feature>
<keyword evidence="1" id="KW-1133">Transmembrane helix</keyword>
<feature type="transmembrane region" description="Helical" evidence="1">
    <location>
        <begin position="202"/>
        <end position="220"/>
    </location>
</feature>
<gene>
    <name evidence="2" type="ORF">EAF64_01950</name>
</gene>